<evidence type="ECO:0000256" key="1">
    <source>
        <dbReference type="SAM" id="MobiDB-lite"/>
    </source>
</evidence>
<name>A0A8H6HKN6_9AGAR</name>
<feature type="compositionally biased region" description="Basic residues" evidence="1">
    <location>
        <begin position="525"/>
        <end position="535"/>
    </location>
</feature>
<comment type="caution">
    <text evidence="2">The sequence shown here is derived from an EMBL/GenBank/DDBJ whole genome shotgun (WGS) entry which is preliminary data.</text>
</comment>
<proteinExistence type="predicted"/>
<keyword evidence="3" id="KW-1185">Reference proteome</keyword>
<feature type="region of interest" description="Disordered" evidence="1">
    <location>
        <begin position="365"/>
        <end position="592"/>
    </location>
</feature>
<evidence type="ECO:0000313" key="3">
    <source>
        <dbReference type="Proteomes" id="UP000521943"/>
    </source>
</evidence>
<dbReference type="EMBL" id="JACGCI010000076">
    <property type="protein sequence ID" value="KAF6747942.1"/>
    <property type="molecule type" value="Genomic_DNA"/>
</dbReference>
<organism evidence="2 3">
    <name type="scientific">Ephemerocybe angulata</name>
    <dbReference type="NCBI Taxonomy" id="980116"/>
    <lineage>
        <taxon>Eukaryota</taxon>
        <taxon>Fungi</taxon>
        <taxon>Dikarya</taxon>
        <taxon>Basidiomycota</taxon>
        <taxon>Agaricomycotina</taxon>
        <taxon>Agaricomycetes</taxon>
        <taxon>Agaricomycetidae</taxon>
        <taxon>Agaricales</taxon>
        <taxon>Agaricineae</taxon>
        <taxon>Psathyrellaceae</taxon>
        <taxon>Ephemerocybe</taxon>
    </lineage>
</organism>
<sequence>MSKETDSPAQPSSTKITATLPDQSTFTASETQFLNEYIPEYVAECARLDSISTEQHPDKNSSRRTAGVYGLKKQWSDAKVYPVFVKKFYTSEKDRPNAVSLKKAINKYLSNKRTLVKTKKGIPTQLPVPASAAATSKHSKPRKVNAAGIYATEVVNKDEIRAKMQEKRQEADGSVQLNFKAYGGAKTELYNSLPDTEKERYEALAREQNEAAERKPDADHLYQNQTTIDKTVFTALEALVGDDWGQHGRVVTSIAPASVEGFELEVDDYAERIREPFKKWALKALPRPNATRISGEGVGLTYTEDGYPSIPDVPDVEALSANAVRSVLAEYIRSAWNAALPADQRDIPVPWRKGARLVEFIVSGRSSQSVADGLCDHEPSKEPNDEIEEVPDPAKPQMGRRPPQITPPPPATPPPVTPLPATPPKSTAPPATTPKVTPPPVTPPPATPPATPPKATPPATPPKATPRPVTAPPATPPRATPPPATPPPATPPQATPRPSTPPPATPTPPPATPPAATPPREKPPVKKPKGGRKKTSLAVAQAQGGPSVGRSTRSSARQGAGAANVELNGGNGAKGKRKRDDDEMEAGPDPNRRRWEVYDSVTKELVEWGYWGKKKH</sequence>
<accession>A0A8H6HKN6</accession>
<feature type="compositionally biased region" description="Basic and acidic residues" evidence="1">
    <location>
        <begin position="374"/>
        <end position="384"/>
    </location>
</feature>
<reference evidence="2 3" key="1">
    <citation type="submission" date="2020-07" db="EMBL/GenBank/DDBJ databases">
        <title>Comparative genomics of pyrophilous fungi reveals a link between fire events and developmental genes.</title>
        <authorList>
            <consortium name="DOE Joint Genome Institute"/>
            <person name="Steindorff A.S."/>
            <person name="Carver A."/>
            <person name="Calhoun S."/>
            <person name="Stillman K."/>
            <person name="Liu H."/>
            <person name="Lipzen A."/>
            <person name="Pangilinan J."/>
            <person name="Labutti K."/>
            <person name="Bruns T.D."/>
            <person name="Grigoriev I.V."/>
        </authorList>
    </citation>
    <scope>NUCLEOTIDE SEQUENCE [LARGE SCALE GENOMIC DNA]</scope>
    <source>
        <strain evidence="2 3">CBS 144469</strain>
    </source>
</reference>
<protein>
    <submittedName>
        <fullName evidence="2">Uncharacterized protein</fullName>
    </submittedName>
</protein>
<feature type="compositionally biased region" description="Pro residues" evidence="1">
    <location>
        <begin position="404"/>
        <end position="427"/>
    </location>
</feature>
<dbReference type="AlphaFoldDB" id="A0A8H6HKN6"/>
<dbReference type="PRINTS" id="PR01217">
    <property type="entry name" value="PRICHEXTENSN"/>
</dbReference>
<dbReference type="OrthoDB" id="3061702at2759"/>
<feature type="compositionally biased region" description="Polar residues" evidence="1">
    <location>
        <begin position="7"/>
        <end position="23"/>
    </location>
</feature>
<feature type="region of interest" description="Disordered" evidence="1">
    <location>
        <begin position="1"/>
        <end position="23"/>
    </location>
</feature>
<feature type="compositionally biased region" description="Pro residues" evidence="1">
    <location>
        <begin position="436"/>
        <end position="517"/>
    </location>
</feature>
<evidence type="ECO:0000313" key="2">
    <source>
        <dbReference type="EMBL" id="KAF6747942.1"/>
    </source>
</evidence>
<gene>
    <name evidence="2" type="ORF">DFP72DRAFT_1074819</name>
</gene>
<dbReference type="Proteomes" id="UP000521943">
    <property type="component" value="Unassembled WGS sequence"/>
</dbReference>